<organism evidence="1 2">
    <name type="scientific">Alcaligenes phenolicus</name>
    <dbReference type="NCBI Taxonomy" id="232846"/>
    <lineage>
        <taxon>Bacteria</taxon>
        <taxon>Pseudomonadati</taxon>
        <taxon>Pseudomonadota</taxon>
        <taxon>Betaproteobacteria</taxon>
        <taxon>Burkholderiales</taxon>
        <taxon>Alcaligenaceae</taxon>
        <taxon>Alcaligenes</taxon>
    </lineage>
</organism>
<gene>
    <name evidence="1" type="ORF">OSH02_09720</name>
</gene>
<proteinExistence type="predicted"/>
<dbReference type="Proteomes" id="UP001208074">
    <property type="component" value="Unassembled WGS sequence"/>
</dbReference>
<sequence>MPAYDKHYNVTENFSPRKIMPLFELTGEHLSPVSERTFTNFGLTERQNLQRAIRASIEAITPDPDVKTMVLAEEFGDWVGANRRIDLLCLDENANLVVVELKRESATHMELQALRYAAMVSTMRFDQAVEAHAKYLKSVGSEDNAEQAIRDFLGAEDEPVTFTEKVRIVLAASEFNSEITTTVLWLNEQGLDIRCVQLRPHDVDGRVLVDIQQIIPLPEATSYQVALREKTNERVEARTTNRDTTRYDLTIGEDVFTNLPKRRLIYKVTAEMIRRGVTPEQMIAVVPTKGAAMFAQAPGTLDKPELEKLISDNQSNRSYTDDKDLFHVNGHTYALTKMWGDDTLGSIEAIIRLNTSGPEIEFEPTNKGSVEVPYKNYVIRKSGSGTITLEQDGQPIDPVISGLRILAEELNVPLTRSPGSTYNTQTLGKKIIQAINAL</sequence>
<evidence type="ECO:0008006" key="3">
    <source>
        <dbReference type="Google" id="ProtNLM"/>
    </source>
</evidence>
<accession>A0AAW5VP11</accession>
<dbReference type="InterPro" id="IPR011856">
    <property type="entry name" value="tRNA_endonuc-like_dom_sf"/>
</dbReference>
<dbReference type="RefSeq" id="WP_266140691.1">
    <property type="nucleotide sequence ID" value="NZ_JAPKNB010000006.1"/>
</dbReference>
<dbReference type="AlphaFoldDB" id="A0AAW5VP11"/>
<protein>
    <recommendedName>
        <fullName evidence="3">DUF91 domain-containing protein</fullName>
    </recommendedName>
</protein>
<evidence type="ECO:0000313" key="1">
    <source>
        <dbReference type="EMBL" id="MCX5565643.1"/>
    </source>
</evidence>
<dbReference type="GO" id="GO:0003676">
    <property type="term" value="F:nucleic acid binding"/>
    <property type="evidence" value="ECO:0007669"/>
    <property type="project" value="InterPro"/>
</dbReference>
<dbReference type="EMBL" id="JAPKNB010000006">
    <property type="protein sequence ID" value="MCX5565643.1"/>
    <property type="molecule type" value="Genomic_DNA"/>
</dbReference>
<dbReference type="Gene3D" id="3.40.1350.10">
    <property type="match status" value="1"/>
</dbReference>
<evidence type="ECO:0000313" key="2">
    <source>
        <dbReference type="Proteomes" id="UP001208074"/>
    </source>
</evidence>
<reference evidence="1" key="1">
    <citation type="submission" date="2022-11" db="EMBL/GenBank/DDBJ databases">
        <title>Biodiversity and phylogenetic relationships of bacteria.</title>
        <authorList>
            <person name="Machado R.A.R."/>
            <person name="Bhat A."/>
            <person name="Loulou A."/>
            <person name="Kallel S."/>
        </authorList>
    </citation>
    <scope>NUCLEOTIDE SEQUENCE</scope>
    <source>
        <strain evidence="1">DSM 16503</strain>
    </source>
</reference>
<comment type="caution">
    <text evidence="1">The sequence shown here is derived from an EMBL/GenBank/DDBJ whole genome shotgun (WGS) entry which is preliminary data.</text>
</comment>
<name>A0AAW5VP11_9BURK</name>